<dbReference type="InterPro" id="IPR013325">
    <property type="entry name" value="RNA_pol_sigma_r2"/>
</dbReference>
<dbReference type="PRINTS" id="PR00046">
    <property type="entry name" value="SIGMA70FCT"/>
</dbReference>
<dbReference type="NCBIfam" id="TIGR02937">
    <property type="entry name" value="sigma70-ECF"/>
    <property type="match status" value="1"/>
</dbReference>
<dbReference type="CDD" id="cd06171">
    <property type="entry name" value="Sigma70_r4"/>
    <property type="match status" value="1"/>
</dbReference>
<dbReference type="Pfam" id="PF04542">
    <property type="entry name" value="Sigma70_r2"/>
    <property type="match status" value="1"/>
</dbReference>
<accession>A0ABW1G2J6</accession>
<dbReference type="PANTHER" id="PTHR30385:SF4">
    <property type="entry name" value="RNA POLYMERASE SIGMA-E FACTOR"/>
    <property type="match status" value="1"/>
</dbReference>
<dbReference type="InterPro" id="IPR000943">
    <property type="entry name" value="RNA_pol_sigma70"/>
</dbReference>
<evidence type="ECO:0000256" key="4">
    <source>
        <dbReference type="ARBA" id="ARBA00023163"/>
    </source>
</evidence>
<dbReference type="InterPro" id="IPR014284">
    <property type="entry name" value="RNA_pol_sigma-70_dom"/>
</dbReference>
<evidence type="ECO:0000259" key="5">
    <source>
        <dbReference type="PROSITE" id="PS00715"/>
    </source>
</evidence>
<protein>
    <submittedName>
        <fullName evidence="6">SigB/SigF/SigG family RNA polymerase sigma factor</fullName>
    </submittedName>
</protein>
<organism evidence="6 7">
    <name type="scientific">Streptacidiphilus monticola</name>
    <dbReference type="NCBI Taxonomy" id="2161674"/>
    <lineage>
        <taxon>Bacteria</taxon>
        <taxon>Bacillati</taxon>
        <taxon>Actinomycetota</taxon>
        <taxon>Actinomycetes</taxon>
        <taxon>Kitasatosporales</taxon>
        <taxon>Streptomycetaceae</taxon>
        <taxon>Streptacidiphilus</taxon>
    </lineage>
</organism>
<evidence type="ECO:0000256" key="3">
    <source>
        <dbReference type="ARBA" id="ARBA00023125"/>
    </source>
</evidence>
<dbReference type="InterPro" id="IPR036388">
    <property type="entry name" value="WH-like_DNA-bd_sf"/>
</dbReference>
<dbReference type="PROSITE" id="PS00715">
    <property type="entry name" value="SIGMA70_1"/>
    <property type="match status" value="1"/>
</dbReference>
<dbReference type="InterPro" id="IPR013324">
    <property type="entry name" value="RNA_pol_sigma_r3/r4-like"/>
</dbReference>
<keyword evidence="7" id="KW-1185">Reference proteome</keyword>
<reference evidence="7" key="1">
    <citation type="journal article" date="2019" name="Int. J. Syst. Evol. Microbiol.">
        <title>The Global Catalogue of Microorganisms (GCM) 10K type strain sequencing project: providing services to taxonomists for standard genome sequencing and annotation.</title>
        <authorList>
            <consortium name="The Broad Institute Genomics Platform"/>
            <consortium name="The Broad Institute Genome Sequencing Center for Infectious Disease"/>
            <person name="Wu L."/>
            <person name="Ma J."/>
        </authorList>
    </citation>
    <scope>NUCLEOTIDE SEQUENCE [LARGE SCALE GENOMIC DNA]</scope>
    <source>
        <strain evidence="7">JCM 4816</strain>
    </source>
</reference>
<dbReference type="InterPro" id="IPR007624">
    <property type="entry name" value="RNA_pol_sigma70_r3"/>
</dbReference>
<dbReference type="SUPFAM" id="SSF88659">
    <property type="entry name" value="Sigma3 and sigma4 domains of RNA polymerase sigma factors"/>
    <property type="match status" value="2"/>
</dbReference>
<gene>
    <name evidence="6" type="ORF">ACFP3V_16935</name>
</gene>
<dbReference type="Proteomes" id="UP001596174">
    <property type="component" value="Unassembled WGS sequence"/>
</dbReference>
<name>A0ABW1G2J6_9ACTN</name>
<feature type="domain" description="RNA polymerase sigma-70" evidence="5">
    <location>
        <begin position="92"/>
        <end position="105"/>
    </location>
</feature>
<keyword evidence="4" id="KW-0804">Transcription</keyword>
<proteinExistence type="predicted"/>
<dbReference type="InterPro" id="IPR007630">
    <property type="entry name" value="RNA_pol_sigma70_r4"/>
</dbReference>
<dbReference type="RefSeq" id="WP_380584200.1">
    <property type="nucleotide sequence ID" value="NZ_JBHSQJ010000068.1"/>
</dbReference>
<dbReference type="PANTHER" id="PTHR30385">
    <property type="entry name" value="SIGMA FACTOR F FLAGELLAR"/>
    <property type="match status" value="1"/>
</dbReference>
<evidence type="ECO:0000256" key="2">
    <source>
        <dbReference type="ARBA" id="ARBA00023082"/>
    </source>
</evidence>
<evidence type="ECO:0000256" key="1">
    <source>
        <dbReference type="ARBA" id="ARBA00023015"/>
    </source>
</evidence>
<sequence length="289" mass="32091">MRRAPDPEASVPAAVLPSQVTTVHGLPEIPEPRSLSTAESRALSRVLFTRMHELDEGTPEYARVRHALIDLNLALVKFEAARVRSRTLPMEDVFQVGVIGLMKAIDRFDPTREVEFPTFALPTIAGEIKRFFRDSTWSVRVPRRLQELRLDLLRAGDELEQRLGRRPTATELAAHLRLSVDEVIEGQAAANAYTAGSLDAPAESEEAEGPLARRLGYEDGQIEKIENLEAIRPVLKILPDRDRTILALRFVDDLTQAQIGARLGISQMHVSRLLSAALTALRSELLAEG</sequence>
<keyword evidence="2" id="KW-0731">Sigma factor</keyword>
<dbReference type="Gene3D" id="1.20.120.1810">
    <property type="match status" value="1"/>
</dbReference>
<dbReference type="NCBIfam" id="TIGR02980">
    <property type="entry name" value="SigBFG"/>
    <property type="match status" value="1"/>
</dbReference>
<dbReference type="InterPro" id="IPR014322">
    <property type="entry name" value="RNA_pol_sigma-B/F/G"/>
</dbReference>
<evidence type="ECO:0000313" key="6">
    <source>
        <dbReference type="EMBL" id="MFC5908896.1"/>
    </source>
</evidence>
<keyword evidence="1" id="KW-0805">Transcription regulation</keyword>
<dbReference type="Pfam" id="PF04545">
    <property type="entry name" value="Sigma70_r4"/>
    <property type="match status" value="1"/>
</dbReference>
<comment type="caution">
    <text evidence="6">The sequence shown here is derived from an EMBL/GenBank/DDBJ whole genome shotgun (WGS) entry which is preliminary data.</text>
</comment>
<evidence type="ECO:0000313" key="7">
    <source>
        <dbReference type="Proteomes" id="UP001596174"/>
    </source>
</evidence>
<dbReference type="InterPro" id="IPR007627">
    <property type="entry name" value="RNA_pol_sigma70_r2"/>
</dbReference>
<dbReference type="Gene3D" id="1.10.10.10">
    <property type="entry name" value="Winged helix-like DNA-binding domain superfamily/Winged helix DNA-binding domain"/>
    <property type="match status" value="2"/>
</dbReference>
<dbReference type="Pfam" id="PF04539">
    <property type="entry name" value="Sigma70_r3"/>
    <property type="match status" value="1"/>
</dbReference>
<dbReference type="EMBL" id="JBHSQJ010000068">
    <property type="protein sequence ID" value="MFC5908896.1"/>
    <property type="molecule type" value="Genomic_DNA"/>
</dbReference>
<keyword evidence="3" id="KW-0238">DNA-binding</keyword>
<dbReference type="SUPFAM" id="SSF88946">
    <property type="entry name" value="Sigma2 domain of RNA polymerase sigma factors"/>
    <property type="match status" value="1"/>
</dbReference>